<keyword evidence="2" id="KW-0342">GTP-binding</keyword>
<gene>
    <name evidence="5" type="ORF">SO802_035191</name>
</gene>
<evidence type="ECO:0000256" key="4">
    <source>
        <dbReference type="SAM" id="MobiDB-lite"/>
    </source>
</evidence>
<evidence type="ECO:0000313" key="5">
    <source>
        <dbReference type="EMBL" id="KAK9981929.1"/>
    </source>
</evidence>
<feature type="region of interest" description="Disordered" evidence="4">
    <location>
        <begin position="53"/>
        <end position="74"/>
    </location>
</feature>
<keyword evidence="3" id="KW-0175">Coiled coil</keyword>
<organism evidence="5 6">
    <name type="scientific">Lithocarpus litseifolius</name>
    <dbReference type="NCBI Taxonomy" id="425828"/>
    <lineage>
        <taxon>Eukaryota</taxon>
        <taxon>Viridiplantae</taxon>
        <taxon>Streptophyta</taxon>
        <taxon>Embryophyta</taxon>
        <taxon>Tracheophyta</taxon>
        <taxon>Spermatophyta</taxon>
        <taxon>Magnoliopsida</taxon>
        <taxon>eudicotyledons</taxon>
        <taxon>Gunneridae</taxon>
        <taxon>Pentapetalae</taxon>
        <taxon>rosids</taxon>
        <taxon>fabids</taxon>
        <taxon>Fagales</taxon>
        <taxon>Fagaceae</taxon>
        <taxon>Lithocarpus</taxon>
    </lineage>
</organism>
<evidence type="ECO:0000313" key="6">
    <source>
        <dbReference type="Proteomes" id="UP001459277"/>
    </source>
</evidence>
<dbReference type="Proteomes" id="UP001459277">
    <property type="component" value="Unassembled WGS sequence"/>
</dbReference>
<evidence type="ECO:0000256" key="1">
    <source>
        <dbReference type="ARBA" id="ARBA00022741"/>
    </source>
</evidence>
<sequence>MFAFDDVFSLEPNVRGLEAAEKKTESPVKDELSAVKRADRFIELKDLVQETPASDNGRAEELVQETPASSTVRKTRGTTLMQRIWSLPANLKIECGLNVRGQPIGESGQTFKRWLGTFCLSRALCPLVPVAWTRVPHKNKVDSWIEIEKRWIIDPQIIHPANQMNWAMHLLGELRRNRRTKLKKKCYPKDALKEDVLKSIPRWADTQDYATLVDYWFDPDTQTLINKNKRSRGFQKDIARSGPISFAQTADNMAKESGQAVERAAVFVKVYSTKDGSPISNTVKEKIDKMKEILNNGHTLQGERREGILWAKDDAFAQVMGEERPGRVRGVGFGPTPSGRSGANLPCYTLTPPSSTETSQRMTSLENSYQSLRDELAQSEQKHKEEIAELHAKHKDQIAEALAEAKRQSDAQHKEQMDEMMSRVRGMLDRLTPVPFSEFTPFPGVGSTWKMMLRLSWYSRFALRVFTSIFTPTLSISSVEAIMQLMLQVRVVVQMPIIDKFKDMGIAVMGNVESGSVCEGESMVVNYKKAHVKVLAVLCDEDKVKRAGPGENVRVRLSGVEEDILSGFVLSSICKFYVLAAIFTAGYKVVLHINAVVDECEIVEMLQQIDPKTKKPMKMKVLFVKDGATYCCMSCSGKHSQLDFVVTFHGSMTASAYGMTNIVPETDGYDSDKNVEFSGGNVHLITTKESWDQKMAEASRDGKIALMKHATDAMKELRIPAFLASVCALTTVIDLMLVNYTLTRGTFVLKGIVLTENAVNHLKLKLASVGLSWLSCSTSFHPFAPYAVHLIATLLRPVLRPFALYAVHLIVALLQPVLQRFAPYVAHVIRQFPPYASTLIGQVRPSNSGANFPMKSSYGLFRWMTVESMYNMEVWAKLIGPDLAMSF</sequence>
<dbReference type="PANTHER" id="PTHR33144">
    <property type="entry name" value="OS10G0409366 PROTEIN-RELATED"/>
    <property type="match status" value="1"/>
</dbReference>
<keyword evidence="1" id="KW-0547">Nucleotide-binding</keyword>
<dbReference type="Pfam" id="PF03004">
    <property type="entry name" value="Transposase_24"/>
    <property type="match status" value="1"/>
</dbReference>
<dbReference type="CDD" id="cd04089">
    <property type="entry name" value="eRF3_II"/>
    <property type="match status" value="1"/>
</dbReference>
<dbReference type="SUPFAM" id="SSF50447">
    <property type="entry name" value="Translation proteins"/>
    <property type="match status" value="1"/>
</dbReference>
<proteinExistence type="predicted"/>
<dbReference type="InterPro" id="IPR009001">
    <property type="entry name" value="Transl_elong_EF1A/Init_IF2_C"/>
</dbReference>
<evidence type="ECO:0000256" key="3">
    <source>
        <dbReference type="SAM" id="Coils"/>
    </source>
</evidence>
<name>A0AAW2BAC7_9ROSI</name>
<dbReference type="InterPro" id="IPR004252">
    <property type="entry name" value="Probable_transposase_24"/>
</dbReference>
<dbReference type="GO" id="GO:0005525">
    <property type="term" value="F:GTP binding"/>
    <property type="evidence" value="ECO:0007669"/>
    <property type="project" value="UniProtKB-KW"/>
</dbReference>
<accession>A0AAW2BAC7</accession>
<reference evidence="5 6" key="1">
    <citation type="submission" date="2024-01" db="EMBL/GenBank/DDBJ databases">
        <title>A telomere-to-telomere, gap-free genome of sweet tea (Lithocarpus litseifolius).</title>
        <authorList>
            <person name="Zhou J."/>
        </authorList>
    </citation>
    <scope>NUCLEOTIDE SEQUENCE [LARGE SCALE GENOMIC DNA]</scope>
    <source>
        <strain evidence="5">Zhou-2022a</strain>
        <tissue evidence="5">Leaf</tissue>
    </source>
</reference>
<dbReference type="SUPFAM" id="SSF50465">
    <property type="entry name" value="EF-Tu/eEF-1alpha/eIF2-gamma C-terminal domain"/>
    <property type="match status" value="1"/>
</dbReference>
<dbReference type="PANTHER" id="PTHR33144:SF16">
    <property type="entry name" value="OS02G0129000 PROTEIN"/>
    <property type="match status" value="1"/>
</dbReference>
<evidence type="ECO:0000256" key="2">
    <source>
        <dbReference type="ARBA" id="ARBA00023134"/>
    </source>
</evidence>
<comment type="caution">
    <text evidence="5">The sequence shown here is derived from an EMBL/GenBank/DDBJ whole genome shotgun (WGS) entry which is preliminary data.</text>
</comment>
<keyword evidence="6" id="KW-1185">Reference proteome</keyword>
<dbReference type="InterPro" id="IPR009000">
    <property type="entry name" value="Transl_B-barrel_sf"/>
</dbReference>
<dbReference type="Gene3D" id="2.40.30.10">
    <property type="entry name" value="Translation factors"/>
    <property type="match status" value="2"/>
</dbReference>
<dbReference type="EMBL" id="JAZDWU010000187">
    <property type="protein sequence ID" value="KAK9981929.1"/>
    <property type="molecule type" value="Genomic_DNA"/>
</dbReference>
<feature type="coiled-coil region" evidence="3">
    <location>
        <begin position="355"/>
        <end position="404"/>
    </location>
</feature>
<dbReference type="AlphaFoldDB" id="A0AAW2BAC7"/>
<protein>
    <submittedName>
        <fullName evidence="5">Uncharacterized protein</fullName>
    </submittedName>
</protein>